<keyword evidence="3" id="KW-1185">Reference proteome</keyword>
<evidence type="ECO:0000313" key="2">
    <source>
        <dbReference type="EMBL" id="PLW58529.1"/>
    </source>
</evidence>
<protein>
    <submittedName>
        <fullName evidence="2">Uncharacterized protein</fullName>
    </submittedName>
</protein>
<organism evidence="2 3">
    <name type="scientific">Puccinia coronata f. sp. avenae</name>
    <dbReference type="NCBI Taxonomy" id="200324"/>
    <lineage>
        <taxon>Eukaryota</taxon>
        <taxon>Fungi</taxon>
        <taxon>Dikarya</taxon>
        <taxon>Basidiomycota</taxon>
        <taxon>Pucciniomycotina</taxon>
        <taxon>Pucciniomycetes</taxon>
        <taxon>Pucciniales</taxon>
        <taxon>Pucciniaceae</taxon>
        <taxon>Puccinia</taxon>
    </lineage>
</organism>
<evidence type="ECO:0000313" key="3">
    <source>
        <dbReference type="Proteomes" id="UP000235388"/>
    </source>
</evidence>
<accession>A0A2N5W8G1</accession>
<gene>
    <name evidence="2" type="ORF">PCANC_00024</name>
</gene>
<feature type="region of interest" description="Disordered" evidence="1">
    <location>
        <begin position="22"/>
        <end position="44"/>
    </location>
</feature>
<sequence length="117" mass="12621">MARNPTAEQPARVDMPMCAWQFSSHDMTGPDSPGAAMARNPTAEQPARVDMPIISHGTASSSFSQQLIIIMKVIHGLALEIAGKHQRSRGLGVIKGSMSARCWTAYVHHPRSTGNTL</sequence>
<dbReference type="EMBL" id="PGCJ01000002">
    <property type="protein sequence ID" value="PLW58529.1"/>
    <property type="molecule type" value="Genomic_DNA"/>
</dbReference>
<dbReference type="Proteomes" id="UP000235388">
    <property type="component" value="Unassembled WGS sequence"/>
</dbReference>
<proteinExistence type="predicted"/>
<name>A0A2N5W8G1_9BASI</name>
<reference evidence="2 3" key="1">
    <citation type="submission" date="2017-11" db="EMBL/GenBank/DDBJ databases">
        <title>De novo assembly and phasing of dikaryotic genomes from two isolates of Puccinia coronata f. sp. avenae, the causal agent of oat crown rust.</title>
        <authorList>
            <person name="Miller M.E."/>
            <person name="Zhang Y."/>
            <person name="Omidvar V."/>
            <person name="Sperschneider J."/>
            <person name="Schwessinger B."/>
            <person name="Raley C."/>
            <person name="Palmer J.M."/>
            <person name="Garnica D."/>
            <person name="Upadhyaya N."/>
            <person name="Rathjen J."/>
            <person name="Taylor J.M."/>
            <person name="Park R.F."/>
            <person name="Dodds P.N."/>
            <person name="Hirsch C.D."/>
            <person name="Kianian S.F."/>
            <person name="Figueroa M."/>
        </authorList>
    </citation>
    <scope>NUCLEOTIDE SEQUENCE [LARGE SCALE GENOMIC DNA]</scope>
    <source>
        <strain evidence="2">12NC29</strain>
    </source>
</reference>
<dbReference type="AlphaFoldDB" id="A0A2N5W8G1"/>
<evidence type="ECO:0000256" key="1">
    <source>
        <dbReference type="SAM" id="MobiDB-lite"/>
    </source>
</evidence>
<comment type="caution">
    <text evidence="2">The sequence shown here is derived from an EMBL/GenBank/DDBJ whole genome shotgun (WGS) entry which is preliminary data.</text>
</comment>